<keyword evidence="6 8" id="KW-1133">Transmembrane helix</keyword>
<dbReference type="Pfam" id="PF00420">
    <property type="entry name" value="Oxidored_q2"/>
    <property type="match status" value="1"/>
</dbReference>
<dbReference type="FunFam" id="1.10.287.3510:FF:000001">
    <property type="entry name" value="NADH-quinone oxidoreductase subunit K"/>
    <property type="match status" value="1"/>
</dbReference>
<dbReference type="EMBL" id="WBMT01000003">
    <property type="protein sequence ID" value="KAB2350681.1"/>
    <property type="molecule type" value="Genomic_DNA"/>
</dbReference>
<keyword evidence="8" id="KW-1278">Translocase</keyword>
<dbReference type="GO" id="GO:0042773">
    <property type="term" value="P:ATP synthesis coupled electron transport"/>
    <property type="evidence" value="ECO:0007669"/>
    <property type="project" value="InterPro"/>
</dbReference>
<comment type="catalytic activity">
    <reaction evidence="8">
        <text>a quinone + NADH + 5 H(+)(in) = a quinol + NAD(+) + 4 H(+)(out)</text>
        <dbReference type="Rhea" id="RHEA:57888"/>
        <dbReference type="ChEBI" id="CHEBI:15378"/>
        <dbReference type="ChEBI" id="CHEBI:24646"/>
        <dbReference type="ChEBI" id="CHEBI:57540"/>
        <dbReference type="ChEBI" id="CHEBI:57945"/>
        <dbReference type="ChEBI" id="CHEBI:132124"/>
    </reaction>
</comment>
<keyword evidence="3 8" id="KW-0813">Transport</keyword>
<keyword evidence="5 8" id="KW-0874">Quinone</keyword>
<evidence type="ECO:0000256" key="9">
    <source>
        <dbReference type="SAM" id="MobiDB-lite"/>
    </source>
</evidence>
<keyword evidence="8" id="KW-0520">NAD</keyword>
<evidence type="ECO:0000256" key="3">
    <source>
        <dbReference type="ARBA" id="ARBA00022448"/>
    </source>
</evidence>
<reference evidence="10 11" key="1">
    <citation type="submission" date="2019-09" db="EMBL/GenBank/DDBJ databases">
        <title>Actinomadura physcomitrii sp. nov., a novel actinomycete isolated from moss [Physcomitrium sphaericum (Ludw) Fuernr].</title>
        <authorList>
            <person name="Zhuang X."/>
            <person name="Liu C."/>
        </authorList>
    </citation>
    <scope>NUCLEOTIDE SEQUENCE [LARGE SCALE GENOMIC DNA]</scope>
    <source>
        <strain evidence="10 11">HMC1</strain>
    </source>
</reference>
<feature type="transmembrane region" description="Helical" evidence="8">
    <location>
        <begin position="29"/>
        <end position="52"/>
    </location>
</feature>
<keyword evidence="8" id="KW-1003">Cell membrane</keyword>
<dbReference type="OrthoDB" id="9810120at2"/>
<dbReference type="Gene3D" id="1.10.287.3510">
    <property type="match status" value="1"/>
</dbReference>
<comment type="subcellular location">
    <subcellularLocation>
        <location evidence="8">Cell membrane</location>
        <topology evidence="8">Multi-pass membrane protein</topology>
    </subcellularLocation>
    <subcellularLocation>
        <location evidence="1">Membrane</location>
        <topology evidence="1">Multi-pass membrane protein</topology>
    </subcellularLocation>
</comment>
<evidence type="ECO:0000256" key="5">
    <source>
        <dbReference type="ARBA" id="ARBA00022719"/>
    </source>
</evidence>
<dbReference type="Proteomes" id="UP000468735">
    <property type="component" value="Unassembled WGS sequence"/>
</dbReference>
<dbReference type="GO" id="GO:0048038">
    <property type="term" value="F:quinone binding"/>
    <property type="evidence" value="ECO:0007669"/>
    <property type="project" value="UniProtKB-KW"/>
</dbReference>
<dbReference type="HAMAP" id="MF_01456">
    <property type="entry name" value="NDH1_NuoK"/>
    <property type="match status" value="1"/>
</dbReference>
<dbReference type="GO" id="GO:0050136">
    <property type="term" value="F:NADH dehydrogenase (quinone) (non-electrogenic) activity"/>
    <property type="evidence" value="ECO:0007669"/>
    <property type="project" value="UniProtKB-UniRule"/>
</dbReference>
<accession>A0A6H9Z423</accession>
<name>A0A6H9Z423_9ACTN</name>
<dbReference type="GO" id="GO:0030964">
    <property type="term" value="C:NADH dehydrogenase complex"/>
    <property type="evidence" value="ECO:0007669"/>
    <property type="project" value="TreeGrafter"/>
</dbReference>
<evidence type="ECO:0000313" key="10">
    <source>
        <dbReference type="EMBL" id="KAB2350681.1"/>
    </source>
</evidence>
<feature type="transmembrane region" description="Helical" evidence="8">
    <location>
        <begin position="64"/>
        <end position="85"/>
    </location>
</feature>
<comment type="caution">
    <text evidence="10">The sequence shown here is derived from an EMBL/GenBank/DDBJ whole genome shotgun (WGS) entry which is preliminary data.</text>
</comment>
<gene>
    <name evidence="8 10" type="primary">nuoK</name>
    <name evidence="10" type="ORF">F8566_06725</name>
</gene>
<evidence type="ECO:0000256" key="7">
    <source>
        <dbReference type="ARBA" id="ARBA00023136"/>
    </source>
</evidence>
<dbReference type="InterPro" id="IPR039428">
    <property type="entry name" value="NUOK/Mnh_C1-like"/>
</dbReference>
<evidence type="ECO:0000256" key="6">
    <source>
        <dbReference type="ARBA" id="ARBA00022989"/>
    </source>
</evidence>
<dbReference type="GO" id="GO:0005886">
    <property type="term" value="C:plasma membrane"/>
    <property type="evidence" value="ECO:0007669"/>
    <property type="project" value="UniProtKB-SubCell"/>
</dbReference>
<feature type="region of interest" description="Disordered" evidence="9">
    <location>
        <begin position="106"/>
        <end position="139"/>
    </location>
</feature>
<protein>
    <recommendedName>
        <fullName evidence="8">NADH-quinone oxidoreductase subunit K</fullName>
        <ecNumber evidence="8">7.1.1.-</ecNumber>
    </recommendedName>
    <alternativeName>
        <fullName evidence="8">NADH dehydrogenase I subunit K</fullName>
    </alternativeName>
    <alternativeName>
        <fullName evidence="8">NDH-1 subunit K</fullName>
    </alternativeName>
</protein>
<dbReference type="NCBIfam" id="NF004320">
    <property type="entry name" value="PRK05715.1-2"/>
    <property type="match status" value="1"/>
</dbReference>
<keyword evidence="4 8" id="KW-0812">Transmembrane</keyword>
<feature type="transmembrane region" description="Helical" evidence="8">
    <location>
        <begin position="6"/>
        <end position="22"/>
    </location>
</feature>
<organism evidence="10 11">
    <name type="scientific">Actinomadura rudentiformis</name>
    <dbReference type="NCBI Taxonomy" id="359158"/>
    <lineage>
        <taxon>Bacteria</taxon>
        <taxon>Bacillati</taxon>
        <taxon>Actinomycetota</taxon>
        <taxon>Actinomycetes</taxon>
        <taxon>Streptosporangiales</taxon>
        <taxon>Thermomonosporaceae</taxon>
        <taxon>Actinomadura</taxon>
    </lineage>
</organism>
<keyword evidence="7 8" id="KW-0472">Membrane</keyword>
<dbReference type="AlphaFoldDB" id="A0A6H9Z423"/>
<evidence type="ECO:0000256" key="2">
    <source>
        <dbReference type="ARBA" id="ARBA00010519"/>
    </source>
</evidence>
<sequence>MHLAYPLVVASLLFSIGVYGVLARRNAILVLMSVELMLNAVNLNLVTFDIWWRDRLHGGQVLTLFTIVIAAAEVGLGLAIVLLVYRNRQMIDVDRLRALAEETGGDVRGVRGDGEGESEGEGAKDGDHAAVVPSEGSTT</sequence>
<dbReference type="PANTHER" id="PTHR11434">
    <property type="entry name" value="NADH-UBIQUINONE OXIDOREDUCTASE SUBUNIT ND4L"/>
    <property type="match status" value="1"/>
</dbReference>
<evidence type="ECO:0000256" key="1">
    <source>
        <dbReference type="ARBA" id="ARBA00004141"/>
    </source>
</evidence>
<comment type="subunit">
    <text evidence="8">NDH-1 is composed of 14 different subunits. Subunits NuoA, H, J, K, L, M, N constitute the membrane sector of the complex.</text>
</comment>
<evidence type="ECO:0000256" key="8">
    <source>
        <dbReference type="HAMAP-Rule" id="MF_01456"/>
    </source>
</evidence>
<dbReference type="PANTHER" id="PTHR11434:SF16">
    <property type="entry name" value="NADH-UBIQUINONE OXIDOREDUCTASE CHAIN 4L"/>
    <property type="match status" value="1"/>
</dbReference>
<keyword evidence="10" id="KW-0560">Oxidoreductase</keyword>
<evidence type="ECO:0000256" key="4">
    <source>
        <dbReference type="ARBA" id="ARBA00022692"/>
    </source>
</evidence>
<proteinExistence type="inferred from homology"/>
<evidence type="ECO:0000313" key="11">
    <source>
        <dbReference type="Proteomes" id="UP000468735"/>
    </source>
</evidence>
<dbReference type="InterPro" id="IPR001133">
    <property type="entry name" value="NADH_UbQ_OxRdtase_chain4L/K"/>
</dbReference>
<comment type="similarity">
    <text evidence="2 8">Belongs to the complex I subunit 4L family.</text>
</comment>
<comment type="function">
    <text evidence="8">NDH-1 shuttles electrons from NADH, via FMN and iron-sulfur (Fe-S) centers, to quinones in the respiratory chain. The immediate electron acceptor for the enzyme in this species is believed to be a menaquinone. Couples the redox reaction to proton translocation (for every two electrons transferred, four hydrogen ions are translocated across the cytoplasmic membrane), and thus conserves the redox energy in a proton gradient.</text>
</comment>
<dbReference type="EC" id="7.1.1.-" evidence="8"/>
<keyword evidence="11" id="KW-1185">Reference proteome</keyword>